<dbReference type="STRING" id="1314785.A0A165G877"/>
<proteinExistence type="predicted"/>
<dbReference type="GeneID" id="63820958"/>
<feature type="non-terminal residue" evidence="1">
    <location>
        <position position="1"/>
    </location>
</feature>
<dbReference type="Proteomes" id="UP000076871">
    <property type="component" value="Unassembled WGS sequence"/>
</dbReference>
<dbReference type="RefSeq" id="XP_040767703.1">
    <property type="nucleotide sequence ID" value="XM_040903928.1"/>
</dbReference>
<dbReference type="AlphaFoldDB" id="A0A165G877"/>
<sequence length="129" mass="14426">WHIFTDLHRLRLHTESTISLAESMLKHLAHMLRQFKKTTCTAFAAVELVKEAQAHACHQADALSAATLSHSSQCLASTSALTMQSHDASVKRTKESNLNMYKLHSLPDYVKTIRTIGTTDSYTTCIIRV</sequence>
<evidence type="ECO:0000313" key="2">
    <source>
        <dbReference type="Proteomes" id="UP000076871"/>
    </source>
</evidence>
<name>A0A165G877_9APHY</name>
<keyword evidence="2" id="KW-1185">Reference proteome</keyword>
<dbReference type="EMBL" id="KV427610">
    <property type="protein sequence ID" value="KZT09963.1"/>
    <property type="molecule type" value="Genomic_DNA"/>
</dbReference>
<evidence type="ECO:0000313" key="1">
    <source>
        <dbReference type="EMBL" id="KZT09963.1"/>
    </source>
</evidence>
<reference evidence="1 2" key="1">
    <citation type="journal article" date="2016" name="Mol. Biol. Evol.">
        <title>Comparative Genomics of Early-Diverging Mushroom-Forming Fungi Provides Insights into the Origins of Lignocellulose Decay Capabilities.</title>
        <authorList>
            <person name="Nagy L.G."/>
            <person name="Riley R."/>
            <person name="Tritt A."/>
            <person name="Adam C."/>
            <person name="Daum C."/>
            <person name="Floudas D."/>
            <person name="Sun H."/>
            <person name="Yadav J.S."/>
            <person name="Pangilinan J."/>
            <person name="Larsson K.H."/>
            <person name="Matsuura K."/>
            <person name="Barry K."/>
            <person name="Labutti K."/>
            <person name="Kuo R."/>
            <person name="Ohm R.A."/>
            <person name="Bhattacharya S.S."/>
            <person name="Shirouzu T."/>
            <person name="Yoshinaga Y."/>
            <person name="Martin F.M."/>
            <person name="Grigoriev I.V."/>
            <person name="Hibbett D.S."/>
        </authorList>
    </citation>
    <scope>NUCLEOTIDE SEQUENCE [LARGE SCALE GENOMIC DNA]</scope>
    <source>
        <strain evidence="1 2">93-53</strain>
    </source>
</reference>
<organism evidence="1 2">
    <name type="scientific">Laetiporus sulphureus 93-53</name>
    <dbReference type="NCBI Taxonomy" id="1314785"/>
    <lineage>
        <taxon>Eukaryota</taxon>
        <taxon>Fungi</taxon>
        <taxon>Dikarya</taxon>
        <taxon>Basidiomycota</taxon>
        <taxon>Agaricomycotina</taxon>
        <taxon>Agaricomycetes</taxon>
        <taxon>Polyporales</taxon>
        <taxon>Laetiporus</taxon>
    </lineage>
</organism>
<dbReference type="InParanoid" id="A0A165G877"/>
<protein>
    <submittedName>
        <fullName evidence="1">Uncharacterized protein</fullName>
    </submittedName>
</protein>
<gene>
    <name evidence="1" type="ORF">LAESUDRAFT_645635</name>
</gene>
<accession>A0A165G877</accession>
<dbReference type="OrthoDB" id="3269417at2759"/>